<dbReference type="InterPro" id="IPR047057">
    <property type="entry name" value="MerR_fam"/>
</dbReference>
<feature type="domain" description="HTH merR-type" evidence="4">
    <location>
        <begin position="1"/>
        <end position="68"/>
    </location>
</feature>
<keyword evidence="1" id="KW-0238">DNA-binding</keyword>
<dbReference type="PANTHER" id="PTHR30204:SF97">
    <property type="entry name" value="MERR FAMILY REGULATORY PROTEIN"/>
    <property type="match status" value="1"/>
</dbReference>
<dbReference type="PROSITE" id="PS50937">
    <property type="entry name" value="HTH_MERR_2"/>
    <property type="match status" value="1"/>
</dbReference>
<dbReference type="PROSITE" id="PS00552">
    <property type="entry name" value="HTH_MERR_1"/>
    <property type="match status" value="1"/>
</dbReference>
<dbReference type="SMART" id="SM00422">
    <property type="entry name" value="HTH_MERR"/>
    <property type="match status" value="1"/>
</dbReference>
<feature type="region of interest" description="Disordered" evidence="3">
    <location>
        <begin position="115"/>
        <end position="143"/>
    </location>
</feature>
<gene>
    <name evidence="5" type="ORF">IAG44_39370</name>
</gene>
<name>A0A7H0IQ28_9ACTN</name>
<evidence type="ECO:0000256" key="3">
    <source>
        <dbReference type="SAM" id="MobiDB-lite"/>
    </source>
</evidence>
<dbReference type="Proteomes" id="UP000516052">
    <property type="component" value="Chromosome"/>
</dbReference>
<proteinExistence type="predicted"/>
<evidence type="ECO:0000256" key="2">
    <source>
        <dbReference type="SAM" id="Coils"/>
    </source>
</evidence>
<feature type="coiled-coil region" evidence="2">
    <location>
        <begin position="79"/>
        <end position="106"/>
    </location>
</feature>
<dbReference type="GO" id="GO:0003700">
    <property type="term" value="F:DNA-binding transcription factor activity"/>
    <property type="evidence" value="ECO:0007669"/>
    <property type="project" value="InterPro"/>
</dbReference>
<dbReference type="AlphaFoldDB" id="A0A7H0IQ28"/>
<accession>A0A7H0IQ28</accession>
<dbReference type="GO" id="GO:0003677">
    <property type="term" value="F:DNA binding"/>
    <property type="evidence" value="ECO:0007669"/>
    <property type="project" value="UniProtKB-KW"/>
</dbReference>
<evidence type="ECO:0000313" key="6">
    <source>
        <dbReference type="Proteomes" id="UP000516052"/>
    </source>
</evidence>
<dbReference type="InterPro" id="IPR000551">
    <property type="entry name" value="MerR-type_HTH_dom"/>
</dbReference>
<evidence type="ECO:0000259" key="4">
    <source>
        <dbReference type="PROSITE" id="PS50937"/>
    </source>
</evidence>
<dbReference type="Gene3D" id="1.10.1660.10">
    <property type="match status" value="1"/>
</dbReference>
<dbReference type="Pfam" id="PF13411">
    <property type="entry name" value="MerR_1"/>
    <property type="match status" value="1"/>
</dbReference>
<evidence type="ECO:0000256" key="1">
    <source>
        <dbReference type="ARBA" id="ARBA00023125"/>
    </source>
</evidence>
<sequence length="143" mass="15931">MRIGKAAERAGVSVRALRYYEEQGLVVAARGPGDQRQYSESDVERVRFIQLLYSAGLPSKAILRLLPFLDTLVATPEMTRRLTDERDRIQARIHDLTRARERLDELIGLAVQYTASSPAQCPPDTDATPDEPRTSGRAVPTVP</sequence>
<keyword evidence="2" id="KW-0175">Coiled coil</keyword>
<dbReference type="PRINTS" id="PR00040">
    <property type="entry name" value="HTHMERR"/>
</dbReference>
<protein>
    <submittedName>
        <fullName evidence="5">MerR family transcriptional regulator</fullName>
    </submittedName>
</protein>
<dbReference type="InterPro" id="IPR009061">
    <property type="entry name" value="DNA-bd_dom_put_sf"/>
</dbReference>
<dbReference type="RefSeq" id="WP_187751817.1">
    <property type="nucleotide sequence ID" value="NZ_CP060828.1"/>
</dbReference>
<keyword evidence="6" id="KW-1185">Reference proteome</keyword>
<evidence type="ECO:0000313" key="5">
    <source>
        <dbReference type="EMBL" id="QNP74894.1"/>
    </source>
</evidence>
<reference evidence="5 6" key="1">
    <citation type="submission" date="2020-08" db="EMBL/GenBank/DDBJ databases">
        <title>A novel species.</title>
        <authorList>
            <person name="Gao J."/>
        </authorList>
    </citation>
    <scope>NUCLEOTIDE SEQUENCE [LARGE SCALE GENOMIC DNA]</scope>
    <source>
        <strain evidence="5 6">CRXT-G-22</strain>
    </source>
</reference>
<dbReference type="EMBL" id="CP060828">
    <property type="protein sequence ID" value="QNP74894.1"/>
    <property type="molecule type" value="Genomic_DNA"/>
</dbReference>
<dbReference type="SUPFAM" id="SSF46955">
    <property type="entry name" value="Putative DNA-binding domain"/>
    <property type="match status" value="1"/>
</dbReference>
<dbReference type="KEGG" id="sroi:IAG44_39370"/>
<organism evidence="5 6">
    <name type="scientific">Streptomyces roseirectus</name>
    <dbReference type="NCBI Taxonomy" id="2768066"/>
    <lineage>
        <taxon>Bacteria</taxon>
        <taxon>Bacillati</taxon>
        <taxon>Actinomycetota</taxon>
        <taxon>Actinomycetes</taxon>
        <taxon>Kitasatosporales</taxon>
        <taxon>Streptomycetaceae</taxon>
        <taxon>Streptomyces</taxon>
    </lineage>
</organism>
<dbReference type="PANTHER" id="PTHR30204">
    <property type="entry name" value="REDOX-CYCLING DRUG-SENSING TRANSCRIPTIONAL ACTIVATOR SOXR"/>
    <property type="match status" value="1"/>
</dbReference>